<proteinExistence type="predicted"/>
<protein>
    <submittedName>
        <fullName evidence="2">Cupin domain-containing protein</fullName>
    </submittedName>
</protein>
<accession>A0A1H4U0L3</accession>
<dbReference type="Pfam" id="PF07883">
    <property type="entry name" value="Cupin_2"/>
    <property type="match status" value="1"/>
</dbReference>
<evidence type="ECO:0000313" key="2">
    <source>
        <dbReference type="EMBL" id="SEC62090.1"/>
    </source>
</evidence>
<evidence type="ECO:0000259" key="1">
    <source>
        <dbReference type="Pfam" id="PF07883"/>
    </source>
</evidence>
<dbReference type="Proteomes" id="UP000182409">
    <property type="component" value="Unassembled WGS sequence"/>
</dbReference>
<dbReference type="InterPro" id="IPR011051">
    <property type="entry name" value="RmlC_Cupin_sf"/>
</dbReference>
<name>A0A1H4U0L3_9BACT</name>
<dbReference type="OrthoDB" id="116921at2"/>
<feature type="domain" description="Cupin type-2" evidence="1">
    <location>
        <begin position="78"/>
        <end position="134"/>
    </location>
</feature>
<dbReference type="AlphaFoldDB" id="A0A1H4U0L3"/>
<dbReference type="SUPFAM" id="SSF51182">
    <property type="entry name" value="RmlC-like cupins"/>
    <property type="match status" value="1"/>
</dbReference>
<evidence type="ECO:0000313" key="3">
    <source>
        <dbReference type="Proteomes" id="UP000182409"/>
    </source>
</evidence>
<gene>
    <name evidence="2" type="ORF">SAMN05443244_3916</name>
</gene>
<dbReference type="InterPro" id="IPR014710">
    <property type="entry name" value="RmlC-like_jellyroll"/>
</dbReference>
<organism evidence="2 3">
    <name type="scientific">Terriglobus roseus</name>
    <dbReference type="NCBI Taxonomy" id="392734"/>
    <lineage>
        <taxon>Bacteria</taxon>
        <taxon>Pseudomonadati</taxon>
        <taxon>Acidobacteriota</taxon>
        <taxon>Terriglobia</taxon>
        <taxon>Terriglobales</taxon>
        <taxon>Acidobacteriaceae</taxon>
        <taxon>Terriglobus</taxon>
    </lineage>
</organism>
<dbReference type="PANTHER" id="PTHR36440">
    <property type="entry name" value="PUTATIVE (AFU_ORTHOLOGUE AFUA_8G07350)-RELATED"/>
    <property type="match status" value="1"/>
</dbReference>
<dbReference type="PANTHER" id="PTHR36440:SF1">
    <property type="entry name" value="PUTATIVE (AFU_ORTHOLOGUE AFUA_8G07350)-RELATED"/>
    <property type="match status" value="1"/>
</dbReference>
<dbReference type="Gene3D" id="2.60.120.10">
    <property type="entry name" value="Jelly Rolls"/>
    <property type="match status" value="1"/>
</dbReference>
<reference evidence="2 3" key="1">
    <citation type="submission" date="2016-10" db="EMBL/GenBank/DDBJ databases">
        <authorList>
            <person name="de Groot N.N."/>
        </authorList>
    </citation>
    <scope>NUCLEOTIDE SEQUENCE [LARGE SCALE GENOMIC DNA]</scope>
    <source>
        <strain evidence="2 3">AB35.6</strain>
    </source>
</reference>
<sequence length="176" mass="19208">MQRRDFVKLSMLSAPSLMLAQSTPTTSDVRTVSAGADILGEAHSLGFSKIFFKATAAETDGGMFVMEHNNLAKGGPFRHVHPAQDEWLYAMEGEFRVEIGTQKFTLHPGDSILMPRKIPHVWAQTGDSPGKLLIAFTPAGNMEAFFREFGKTGKLPTDASVLSQYGLERLGPPLSI</sequence>
<dbReference type="InterPro" id="IPR013096">
    <property type="entry name" value="Cupin_2"/>
</dbReference>
<dbReference type="InterPro" id="IPR053146">
    <property type="entry name" value="QDO-like"/>
</dbReference>
<dbReference type="EMBL" id="FNSD01000001">
    <property type="protein sequence ID" value="SEC62090.1"/>
    <property type="molecule type" value="Genomic_DNA"/>
</dbReference>